<gene>
    <name evidence="2" type="ORF">HMPREF0322_02448</name>
</gene>
<evidence type="ECO:0000256" key="1">
    <source>
        <dbReference type="SAM" id="Phobius"/>
    </source>
</evidence>
<evidence type="ECO:0000313" key="3">
    <source>
        <dbReference type="Proteomes" id="UP000004416"/>
    </source>
</evidence>
<evidence type="ECO:0000313" key="2">
    <source>
        <dbReference type="EMBL" id="EHL06869.1"/>
    </source>
</evidence>
<dbReference type="PATRIC" id="fig|537010.4.peg.2297"/>
<accession>G9XNA6</accession>
<keyword evidence="1" id="KW-0812">Transmembrane</keyword>
<dbReference type="Proteomes" id="UP000004416">
    <property type="component" value="Unassembled WGS sequence"/>
</dbReference>
<proteinExistence type="predicted"/>
<dbReference type="HOGENOM" id="CLU_2860383_0_0_9"/>
<name>G9XNA6_DESHA</name>
<sequence>MLFEPYSSLHIFIFKYNVLYYMNVVNKYYQFIQKFIYQNITMTWLFYSFYFVTQSGYGFGLSFQ</sequence>
<dbReference type="AlphaFoldDB" id="G9XNA6"/>
<comment type="caution">
    <text evidence="2">The sequence shown here is derived from an EMBL/GenBank/DDBJ whole genome shotgun (WGS) entry which is preliminary data.</text>
</comment>
<keyword evidence="1" id="KW-0472">Membrane</keyword>
<keyword evidence="1" id="KW-1133">Transmembrane helix</keyword>
<dbReference type="EMBL" id="AFZX01000060">
    <property type="protein sequence ID" value="EHL06869.1"/>
    <property type="molecule type" value="Genomic_DNA"/>
</dbReference>
<protein>
    <submittedName>
        <fullName evidence="2">Uncharacterized protein</fullName>
    </submittedName>
</protein>
<feature type="transmembrane region" description="Helical" evidence="1">
    <location>
        <begin position="6"/>
        <end position="23"/>
    </location>
</feature>
<organism evidence="2 3">
    <name type="scientific">Desulfitobacterium hafniense DP7</name>
    <dbReference type="NCBI Taxonomy" id="537010"/>
    <lineage>
        <taxon>Bacteria</taxon>
        <taxon>Bacillati</taxon>
        <taxon>Bacillota</taxon>
        <taxon>Clostridia</taxon>
        <taxon>Eubacteriales</taxon>
        <taxon>Desulfitobacteriaceae</taxon>
        <taxon>Desulfitobacterium</taxon>
    </lineage>
</organism>
<reference evidence="2 3" key="1">
    <citation type="submission" date="2011-08" db="EMBL/GenBank/DDBJ databases">
        <authorList>
            <person name="Weinstock G."/>
            <person name="Sodergren E."/>
            <person name="Clifton S."/>
            <person name="Fulton L."/>
            <person name="Fulton B."/>
            <person name="Courtney L."/>
            <person name="Fronick C."/>
            <person name="Harrison M."/>
            <person name="Strong C."/>
            <person name="Farmer C."/>
            <person name="Delahaunty K."/>
            <person name="Markovic C."/>
            <person name="Hall O."/>
            <person name="Minx P."/>
            <person name="Tomlinson C."/>
            <person name="Mitreva M."/>
            <person name="Hou S."/>
            <person name="Chen J."/>
            <person name="Wollam A."/>
            <person name="Pepin K.H."/>
            <person name="Johnson M."/>
            <person name="Bhonagiri V."/>
            <person name="Zhang X."/>
            <person name="Suruliraj S."/>
            <person name="Warren W."/>
            <person name="Chinwalla A."/>
            <person name="Mardis E.R."/>
            <person name="Wilson R.K."/>
        </authorList>
    </citation>
    <scope>NUCLEOTIDE SEQUENCE [LARGE SCALE GENOMIC DNA]</scope>
    <source>
        <strain evidence="2 3">DP7</strain>
    </source>
</reference>